<dbReference type="InterPro" id="IPR002577">
    <property type="entry name" value="HTH_HxlR"/>
</dbReference>
<gene>
    <name evidence="5" type="ORF">GV794_26860</name>
</gene>
<sequence>METMLRRATDTPHVMGDGHQVATNVRDVLKCVGDKWSVLVIAELTGDPRRFLQLHRSVPGISQRMLTVTLRRLERDGLIARTVYPTVPIQVEYALTPMGRSLLSALEVIAEWSARHRAAVMASRGRWDAADLARAGSVA</sequence>
<keyword evidence="6" id="KW-1185">Reference proteome</keyword>
<dbReference type="InterPro" id="IPR036390">
    <property type="entry name" value="WH_DNA-bd_sf"/>
</dbReference>
<comment type="caution">
    <text evidence="5">The sequence shown here is derived from an EMBL/GenBank/DDBJ whole genome shotgun (WGS) entry which is preliminary data.</text>
</comment>
<accession>A0ABX0CVI1</accession>
<dbReference type="PANTHER" id="PTHR33204">
    <property type="entry name" value="TRANSCRIPTIONAL REGULATOR, MARR FAMILY"/>
    <property type="match status" value="1"/>
</dbReference>
<protein>
    <submittedName>
        <fullName evidence="5">Helix-turn-helix transcriptional regulator</fullName>
    </submittedName>
</protein>
<dbReference type="EMBL" id="JAAGUX010000084">
    <property type="protein sequence ID" value="NEW59227.1"/>
    <property type="molecule type" value="Genomic_DNA"/>
</dbReference>
<dbReference type="PROSITE" id="PS51118">
    <property type="entry name" value="HTH_HXLR"/>
    <property type="match status" value="1"/>
</dbReference>
<proteinExistence type="predicted"/>
<evidence type="ECO:0000256" key="3">
    <source>
        <dbReference type="ARBA" id="ARBA00023163"/>
    </source>
</evidence>
<dbReference type="Pfam" id="PF01638">
    <property type="entry name" value="HxlR"/>
    <property type="match status" value="1"/>
</dbReference>
<feature type="domain" description="HTH hxlR-type" evidence="4">
    <location>
        <begin position="22"/>
        <end position="121"/>
    </location>
</feature>
<keyword evidence="3" id="KW-0804">Transcription</keyword>
<reference evidence="5 6" key="1">
    <citation type="submission" date="2020-01" db="EMBL/GenBank/DDBJ databases">
        <title>Genetics and antimicrobial susceptibilities of Nocardia species isolated from the soil; a comparison with species isolated from humans.</title>
        <authorList>
            <person name="Carrasco G."/>
            <person name="Monzon S."/>
            <person name="Sansegundo M."/>
            <person name="Garcia E."/>
            <person name="Garrido N."/>
            <person name="Medina M.J."/>
            <person name="Villalon P."/>
            <person name="Ramirez-Arocha A.C."/>
            <person name="Jimenez P."/>
            <person name="Cuesta I."/>
            <person name="Valdezate S."/>
        </authorList>
    </citation>
    <scope>NUCLEOTIDE SEQUENCE [LARGE SCALE GENOMIC DNA]</scope>
    <source>
        <strain evidence="5 6">CNM20110649</strain>
    </source>
</reference>
<name>A0ABX0CVI1_9NOCA</name>
<dbReference type="PANTHER" id="PTHR33204:SF39">
    <property type="entry name" value="TRANSCRIPTIONAL REGULATORY PROTEIN"/>
    <property type="match status" value="1"/>
</dbReference>
<dbReference type="SUPFAM" id="SSF46785">
    <property type="entry name" value="Winged helix' DNA-binding domain"/>
    <property type="match status" value="1"/>
</dbReference>
<organism evidence="5 6">
    <name type="scientific">Nocardia cyriacigeorgica</name>
    <dbReference type="NCBI Taxonomy" id="135487"/>
    <lineage>
        <taxon>Bacteria</taxon>
        <taxon>Bacillati</taxon>
        <taxon>Actinomycetota</taxon>
        <taxon>Actinomycetes</taxon>
        <taxon>Mycobacteriales</taxon>
        <taxon>Nocardiaceae</taxon>
        <taxon>Nocardia</taxon>
    </lineage>
</organism>
<dbReference type="InterPro" id="IPR036388">
    <property type="entry name" value="WH-like_DNA-bd_sf"/>
</dbReference>
<keyword evidence="1" id="KW-0805">Transcription regulation</keyword>
<evidence type="ECO:0000313" key="6">
    <source>
        <dbReference type="Proteomes" id="UP000470876"/>
    </source>
</evidence>
<dbReference type="Proteomes" id="UP000470876">
    <property type="component" value="Unassembled WGS sequence"/>
</dbReference>
<evidence type="ECO:0000313" key="5">
    <source>
        <dbReference type="EMBL" id="NEW59227.1"/>
    </source>
</evidence>
<keyword evidence="2" id="KW-0238">DNA-binding</keyword>
<evidence type="ECO:0000259" key="4">
    <source>
        <dbReference type="PROSITE" id="PS51118"/>
    </source>
</evidence>
<evidence type="ECO:0000256" key="2">
    <source>
        <dbReference type="ARBA" id="ARBA00023125"/>
    </source>
</evidence>
<dbReference type="Gene3D" id="1.10.10.10">
    <property type="entry name" value="Winged helix-like DNA-binding domain superfamily/Winged helix DNA-binding domain"/>
    <property type="match status" value="1"/>
</dbReference>
<evidence type="ECO:0000256" key="1">
    <source>
        <dbReference type="ARBA" id="ARBA00023015"/>
    </source>
</evidence>